<gene>
    <name evidence="2" type="ORF">RJ640_017170</name>
</gene>
<evidence type="ECO:0000259" key="1">
    <source>
        <dbReference type="PROSITE" id="PS50181"/>
    </source>
</evidence>
<dbReference type="InterPro" id="IPR013187">
    <property type="entry name" value="F-box-assoc_dom_typ3"/>
</dbReference>
<proteinExistence type="predicted"/>
<dbReference type="Pfam" id="PF00646">
    <property type="entry name" value="F-box"/>
    <property type="match status" value="1"/>
</dbReference>
<protein>
    <recommendedName>
        <fullName evidence="1">F-box domain-containing protein</fullName>
    </recommendedName>
</protein>
<evidence type="ECO:0000313" key="3">
    <source>
        <dbReference type="Proteomes" id="UP001187471"/>
    </source>
</evidence>
<evidence type="ECO:0000313" key="2">
    <source>
        <dbReference type="EMBL" id="KAK2978319.1"/>
    </source>
</evidence>
<organism evidence="2 3">
    <name type="scientific">Escallonia rubra</name>
    <dbReference type="NCBI Taxonomy" id="112253"/>
    <lineage>
        <taxon>Eukaryota</taxon>
        <taxon>Viridiplantae</taxon>
        <taxon>Streptophyta</taxon>
        <taxon>Embryophyta</taxon>
        <taxon>Tracheophyta</taxon>
        <taxon>Spermatophyta</taxon>
        <taxon>Magnoliopsida</taxon>
        <taxon>eudicotyledons</taxon>
        <taxon>Gunneridae</taxon>
        <taxon>Pentapetalae</taxon>
        <taxon>asterids</taxon>
        <taxon>campanulids</taxon>
        <taxon>Escalloniales</taxon>
        <taxon>Escalloniaceae</taxon>
        <taxon>Escallonia</taxon>
    </lineage>
</organism>
<dbReference type="EMBL" id="JAVXUO010001887">
    <property type="protein sequence ID" value="KAK2978319.1"/>
    <property type="molecule type" value="Genomic_DNA"/>
</dbReference>
<name>A0AA88QWJ2_9ASTE</name>
<dbReference type="InterPro" id="IPR036047">
    <property type="entry name" value="F-box-like_dom_sf"/>
</dbReference>
<reference evidence="2" key="1">
    <citation type="submission" date="2022-12" db="EMBL/GenBank/DDBJ databases">
        <title>Draft genome assemblies for two species of Escallonia (Escalloniales).</title>
        <authorList>
            <person name="Chanderbali A."/>
            <person name="Dervinis C."/>
            <person name="Anghel I."/>
            <person name="Soltis D."/>
            <person name="Soltis P."/>
            <person name="Zapata F."/>
        </authorList>
    </citation>
    <scope>NUCLEOTIDE SEQUENCE</scope>
    <source>
        <strain evidence="2">UCBG92.1500</strain>
        <tissue evidence="2">Leaf</tissue>
    </source>
</reference>
<dbReference type="PROSITE" id="PS50181">
    <property type="entry name" value="FBOX"/>
    <property type="match status" value="1"/>
</dbReference>
<dbReference type="InterPro" id="IPR050796">
    <property type="entry name" value="SCF_F-box_component"/>
</dbReference>
<sequence>MLQYQRLLNLPSCILLEILTRLPIETISQCRYVCKTLRAIILDPYFCKIVLSRPSILMKDNNFSIYRRDRFYVLEFGDNGIVLTEPKTINTNFDPKIRRLNLVGSCNGLVCFSSTDSPGFLYITNPLLGHEYAAVKVPYFDDFVYLRSYRWSYGFGFSPATRQYKVIIRMPGHITGETELHVCTLGTNEWRNLGEVPLPKSSVKFHIDVNSNTGALHWIYRNGSSYASLNAFELGEERNRQIPLPPCLARSTAPMDLVVLGNCLCIYNTNYGKNADIWSMKDYGVAESWTKDHILSVNLSAGLVSAVPVPVNLKGNGGILFSYEKRTYSLVYIPESILVFYDPERRNFASIDLPDFVTFSKAYAFTGSFLPLGSAVAGEHWKIENL</sequence>
<dbReference type="SMART" id="SM00256">
    <property type="entry name" value="FBOX"/>
    <property type="match status" value="1"/>
</dbReference>
<dbReference type="NCBIfam" id="TIGR01640">
    <property type="entry name" value="F_box_assoc_1"/>
    <property type="match status" value="1"/>
</dbReference>
<dbReference type="PANTHER" id="PTHR31672:SF13">
    <property type="entry name" value="F-BOX PROTEIN CPR30-LIKE"/>
    <property type="match status" value="1"/>
</dbReference>
<dbReference type="Gene3D" id="1.20.1280.50">
    <property type="match status" value="1"/>
</dbReference>
<dbReference type="InterPro" id="IPR001810">
    <property type="entry name" value="F-box_dom"/>
</dbReference>
<dbReference type="SUPFAM" id="SSF81383">
    <property type="entry name" value="F-box domain"/>
    <property type="match status" value="1"/>
</dbReference>
<comment type="caution">
    <text evidence="2">The sequence shown here is derived from an EMBL/GenBank/DDBJ whole genome shotgun (WGS) entry which is preliminary data.</text>
</comment>
<accession>A0AA88QWJ2</accession>
<dbReference type="Proteomes" id="UP001187471">
    <property type="component" value="Unassembled WGS sequence"/>
</dbReference>
<dbReference type="AlphaFoldDB" id="A0AA88QWJ2"/>
<dbReference type="PANTHER" id="PTHR31672">
    <property type="entry name" value="BNACNNG10540D PROTEIN"/>
    <property type="match status" value="1"/>
</dbReference>
<keyword evidence="3" id="KW-1185">Reference proteome</keyword>
<dbReference type="InterPro" id="IPR017451">
    <property type="entry name" value="F-box-assoc_interact_dom"/>
</dbReference>
<feature type="domain" description="F-box" evidence="1">
    <location>
        <begin position="4"/>
        <end position="49"/>
    </location>
</feature>
<dbReference type="Pfam" id="PF08268">
    <property type="entry name" value="FBA_3"/>
    <property type="match status" value="1"/>
</dbReference>